<keyword evidence="3" id="KW-1185">Reference proteome</keyword>
<name>A0ABR7DSV0_9BACT</name>
<sequence>MEKLLTAKERAWRAKHPDWISDHFYMGEFEYSAVAVANGLDNKPVPGAQKAIRHLVKNLLEPLRKKSGLSLYISSGYRCPELNALVGGVLDSQHLTGEAVDVFTGGSARLLEILEEEHLNFDQAIFYRRKKFMHLSLKLKGKNRRQIIII</sequence>
<gene>
    <name evidence="2" type="ORF">H8S65_16940</name>
</gene>
<proteinExistence type="predicted"/>
<dbReference type="Pfam" id="PF08291">
    <property type="entry name" value="Peptidase_M15_3"/>
    <property type="match status" value="1"/>
</dbReference>
<comment type="caution">
    <text evidence="2">The sequence shown here is derived from an EMBL/GenBank/DDBJ whole genome shotgun (WGS) entry which is preliminary data.</text>
</comment>
<dbReference type="InterPro" id="IPR009045">
    <property type="entry name" value="Zn_M74/Hedgehog-like"/>
</dbReference>
<dbReference type="Gene3D" id="3.30.1380.10">
    <property type="match status" value="1"/>
</dbReference>
<evidence type="ECO:0000313" key="2">
    <source>
        <dbReference type="EMBL" id="MBC5634432.1"/>
    </source>
</evidence>
<dbReference type="RefSeq" id="WP_186931045.1">
    <property type="nucleotide sequence ID" value="NZ_JACOOJ010000038.1"/>
</dbReference>
<accession>A0ABR7DSV0</accession>
<feature type="domain" description="Peptidase M15A C-terminal" evidence="1">
    <location>
        <begin position="23"/>
        <end position="136"/>
    </location>
</feature>
<reference evidence="2 3" key="1">
    <citation type="submission" date="2020-08" db="EMBL/GenBank/DDBJ databases">
        <title>Genome public.</title>
        <authorList>
            <person name="Liu C."/>
            <person name="Sun Q."/>
        </authorList>
    </citation>
    <scope>NUCLEOTIDE SEQUENCE [LARGE SCALE GENOMIC DNA]</scope>
    <source>
        <strain evidence="2 3">NSJ-79</strain>
    </source>
</reference>
<dbReference type="Proteomes" id="UP000651475">
    <property type="component" value="Unassembled WGS sequence"/>
</dbReference>
<evidence type="ECO:0000313" key="3">
    <source>
        <dbReference type="Proteomes" id="UP000651475"/>
    </source>
</evidence>
<dbReference type="SUPFAM" id="SSF55166">
    <property type="entry name" value="Hedgehog/DD-peptidase"/>
    <property type="match status" value="1"/>
</dbReference>
<evidence type="ECO:0000259" key="1">
    <source>
        <dbReference type="Pfam" id="PF08291"/>
    </source>
</evidence>
<dbReference type="EMBL" id="JACOOJ010000038">
    <property type="protein sequence ID" value="MBC5634432.1"/>
    <property type="molecule type" value="Genomic_DNA"/>
</dbReference>
<dbReference type="InterPro" id="IPR013230">
    <property type="entry name" value="Peptidase_M15A_C"/>
</dbReference>
<protein>
    <submittedName>
        <fullName evidence="2">Peptidase M15</fullName>
    </submittedName>
</protein>
<organism evidence="2 3">
    <name type="scientific">Parabacteroides hominis</name>
    <dbReference type="NCBI Taxonomy" id="2763057"/>
    <lineage>
        <taxon>Bacteria</taxon>
        <taxon>Pseudomonadati</taxon>
        <taxon>Bacteroidota</taxon>
        <taxon>Bacteroidia</taxon>
        <taxon>Bacteroidales</taxon>
        <taxon>Tannerellaceae</taxon>
        <taxon>Parabacteroides</taxon>
    </lineage>
</organism>